<accession>A0A9P4SDD0</accession>
<proteinExistence type="predicted"/>
<name>A0A9P4SDD0_9PEZI</name>
<evidence type="ECO:0000256" key="1">
    <source>
        <dbReference type="SAM" id="MobiDB-lite"/>
    </source>
</evidence>
<dbReference type="AlphaFoldDB" id="A0A9P4SDD0"/>
<reference evidence="2" key="1">
    <citation type="journal article" date="2020" name="Stud. Mycol.">
        <title>101 Dothideomycetes genomes: a test case for predicting lifestyles and emergence of pathogens.</title>
        <authorList>
            <person name="Haridas S."/>
            <person name="Albert R."/>
            <person name="Binder M."/>
            <person name="Bloem J."/>
            <person name="Labutti K."/>
            <person name="Salamov A."/>
            <person name="Andreopoulos B."/>
            <person name="Baker S."/>
            <person name="Barry K."/>
            <person name="Bills G."/>
            <person name="Bluhm B."/>
            <person name="Cannon C."/>
            <person name="Castanera R."/>
            <person name="Culley D."/>
            <person name="Daum C."/>
            <person name="Ezra D."/>
            <person name="Gonzalez J."/>
            <person name="Henrissat B."/>
            <person name="Kuo A."/>
            <person name="Liang C."/>
            <person name="Lipzen A."/>
            <person name="Lutzoni F."/>
            <person name="Magnuson J."/>
            <person name="Mondo S."/>
            <person name="Nolan M."/>
            <person name="Ohm R."/>
            <person name="Pangilinan J."/>
            <person name="Park H.-J."/>
            <person name="Ramirez L."/>
            <person name="Alfaro M."/>
            <person name="Sun H."/>
            <person name="Tritt A."/>
            <person name="Yoshinaga Y."/>
            <person name="Zwiers L.-H."/>
            <person name="Turgeon B."/>
            <person name="Goodwin S."/>
            <person name="Spatafora J."/>
            <person name="Crous P."/>
            <person name="Grigoriev I."/>
        </authorList>
    </citation>
    <scope>NUCLEOTIDE SEQUENCE</scope>
    <source>
        <strain evidence="2">CBS 101060</strain>
    </source>
</reference>
<evidence type="ECO:0000313" key="3">
    <source>
        <dbReference type="Proteomes" id="UP000799429"/>
    </source>
</evidence>
<evidence type="ECO:0000313" key="2">
    <source>
        <dbReference type="EMBL" id="KAF2840666.1"/>
    </source>
</evidence>
<comment type="caution">
    <text evidence="2">The sequence shown here is derived from an EMBL/GenBank/DDBJ whole genome shotgun (WGS) entry which is preliminary data.</text>
</comment>
<protein>
    <submittedName>
        <fullName evidence="2">Uncharacterized protein</fullName>
    </submittedName>
</protein>
<gene>
    <name evidence="2" type="ORF">M501DRAFT_624681</name>
</gene>
<dbReference type="EMBL" id="MU006092">
    <property type="protein sequence ID" value="KAF2840666.1"/>
    <property type="molecule type" value="Genomic_DNA"/>
</dbReference>
<organism evidence="2 3">
    <name type="scientific">Patellaria atrata CBS 101060</name>
    <dbReference type="NCBI Taxonomy" id="1346257"/>
    <lineage>
        <taxon>Eukaryota</taxon>
        <taxon>Fungi</taxon>
        <taxon>Dikarya</taxon>
        <taxon>Ascomycota</taxon>
        <taxon>Pezizomycotina</taxon>
        <taxon>Dothideomycetes</taxon>
        <taxon>Dothideomycetes incertae sedis</taxon>
        <taxon>Patellariales</taxon>
        <taxon>Patellariaceae</taxon>
        <taxon>Patellaria</taxon>
    </lineage>
</organism>
<keyword evidence="3" id="KW-1185">Reference proteome</keyword>
<dbReference type="Proteomes" id="UP000799429">
    <property type="component" value="Unassembled WGS sequence"/>
</dbReference>
<feature type="region of interest" description="Disordered" evidence="1">
    <location>
        <begin position="75"/>
        <end position="115"/>
    </location>
</feature>
<sequence>MGHQRHPYTYLQVRTNAVSKSRLNTHLKPQLPALMLFPLSKPFTLTPSPSPYPFVNKPLPPEPHPNLLHLLKGQNPSLHLKPSSLLHPQLSPSIHHRATSPTPSNPTTLPLSLFP</sequence>